<evidence type="ECO:0000313" key="3">
    <source>
        <dbReference type="EMBL" id="KAK2178539.1"/>
    </source>
</evidence>
<dbReference type="Pfam" id="PF23265">
    <property type="entry name" value="Ig-like_KY"/>
    <property type="match status" value="2"/>
</dbReference>
<evidence type="ECO:0000313" key="4">
    <source>
        <dbReference type="Proteomes" id="UP001209878"/>
    </source>
</evidence>
<proteinExistence type="predicted"/>
<evidence type="ECO:0000259" key="2">
    <source>
        <dbReference type="Pfam" id="PF23265"/>
    </source>
</evidence>
<organism evidence="3 4">
    <name type="scientific">Ridgeia piscesae</name>
    <name type="common">Tubeworm</name>
    <dbReference type="NCBI Taxonomy" id="27915"/>
    <lineage>
        <taxon>Eukaryota</taxon>
        <taxon>Metazoa</taxon>
        <taxon>Spiralia</taxon>
        <taxon>Lophotrochozoa</taxon>
        <taxon>Annelida</taxon>
        <taxon>Polychaeta</taxon>
        <taxon>Sedentaria</taxon>
        <taxon>Canalipalpata</taxon>
        <taxon>Sabellida</taxon>
        <taxon>Siboglinidae</taxon>
        <taxon>Ridgeia</taxon>
    </lineage>
</organism>
<accession>A0AAD9NT79</accession>
<dbReference type="Proteomes" id="UP001209878">
    <property type="component" value="Unassembled WGS sequence"/>
</dbReference>
<name>A0AAD9NT79_RIDPI</name>
<dbReference type="PANTHER" id="PTHR47020">
    <property type="entry name" value="HILLARIN"/>
    <property type="match status" value="1"/>
</dbReference>
<dbReference type="InterPro" id="IPR053041">
    <property type="entry name" value="Transglut-like_Superfamily_Mod"/>
</dbReference>
<sequence>MGKPHCIYSVLHIISVNNSVTFHPQAGDMAWICWKLCSSSKVEQSDGIPPPAPPSCRKENLFAEVDYWERDKAVAKDLDRPIDGLLGILDQNKEKSNHAHFFARLAREAGLACVVITGVVKNSSYVIGDRRMRKDPRKRAQWNAVLIQREWRLLDVLWASRVLVRRRVAHWPLVDVHGDTFEDEDVVEQPGMELPEINEFFFLTDPDQFVCTHLPDDPNWQLLPQSLRLKSLHFEKFVYVRERFFTMGLEMLADSKRYCMLKTVRGEVMIKFGISEHLGRFAQFRYMLFKELDNGVVSNDSGDSKNWRGCIFFMQSKREIIYVCNMPTVGKYRMDIFGRHVMHDSGLDLVCSYIITCDTTHGRRLPDDPEIGWGPGDELKEAGLSPVSHDGPMIDTDAHVVEIHFRKTVDKDMVFWHSLKHNDFTEAKLLSCATLRVCSNDIIAVLRLPLPGMYAYKLFADKCAKGGDIPNVCNYLIRYKHYEGEPVTAFPSLRWGLLGPSVQARHLGIVSTDESVTIGNIITESPEVDLTFKRFPSDCYIFYEIGKVKQDGAGQDATQVAVNPQDKTRQIRLTLDGSGEYSFNMFVRRGSDDIRIHHVHSVLIGYSGDELPEDEEDTASEASNDDGHPEDHPIVGDESLQAEQNENSFNLQAGFTMIGGLFDFIGKVEEDEQSDGGENATPDPTTSLVTYEEMTTYEDVQRITLPLSVPLVTVERKASQYPADDIRTTYHDNVLTVHLPRDPREGVYVVDVFQQVGDDDNRLEHVHRYNITRLVKVIHNSTTCAFANIFHNHDTT</sequence>
<feature type="region of interest" description="Disordered" evidence="1">
    <location>
        <begin position="607"/>
        <end position="635"/>
    </location>
</feature>
<feature type="compositionally biased region" description="Basic and acidic residues" evidence="1">
    <location>
        <begin position="625"/>
        <end position="635"/>
    </location>
</feature>
<keyword evidence="4" id="KW-1185">Reference proteome</keyword>
<dbReference type="AlphaFoldDB" id="A0AAD9NT79"/>
<evidence type="ECO:0000256" key="1">
    <source>
        <dbReference type="SAM" id="MobiDB-lite"/>
    </source>
</evidence>
<dbReference type="InterPro" id="IPR056564">
    <property type="entry name" value="Ig-like_KY"/>
</dbReference>
<dbReference type="EMBL" id="JAODUO010000539">
    <property type="protein sequence ID" value="KAK2178539.1"/>
    <property type="molecule type" value="Genomic_DNA"/>
</dbReference>
<protein>
    <recommendedName>
        <fullName evidence="2">KY-like immunoglobulin-like domain-containing protein</fullName>
    </recommendedName>
</protein>
<feature type="domain" description="KY-like immunoglobulin-like" evidence="2">
    <location>
        <begin position="382"/>
        <end position="482"/>
    </location>
</feature>
<reference evidence="3" key="1">
    <citation type="journal article" date="2023" name="Mol. Biol. Evol.">
        <title>Third-Generation Sequencing Reveals the Adaptive Role of the Epigenome in Three Deep-Sea Polychaetes.</title>
        <authorList>
            <person name="Perez M."/>
            <person name="Aroh O."/>
            <person name="Sun Y."/>
            <person name="Lan Y."/>
            <person name="Juniper S.K."/>
            <person name="Young C.R."/>
            <person name="Angers B."/>
            <person name="Qian P.Y."/>
        </authorList>
    </citation>
    <scope>NUCLEOTIDE SEQUENCE</scope>
    <source>
        <strain evidence="3">R07B-5</strain>
    </source>
</reference>
<feature type="compositionally biased region" description="Acidic residues" evidence="1">
    <location>
        <begin position="610"/>
        <end position="619"/>
    </location>
</feature>
<gene>
    <name evidence="3" type="ORF">NP493_539g02002</name>
</gene>
<comment type="caution">
    <text evidence="3">The sequence shown here is derived from an EMBL/GenBank/DDBJ whole genome shotgun (WGS) entry which is preliminary data.</text>
</comment>
<feature type="domain" description="KY-like immunoglobulin-like" evidence="2">
    <location>
        <begin position="234"/>
        <end position="363"/>
    </location>
</feature>
<dbReference type="PANTHER" id="PTHR47020:SF1">
    <property type="entry name" value="HILLARIN"/>
    <property type="match status" value="1"/>
</dbReference>